<dbReference type="RefSeq" id="WP_184432014.1">
    <property type="nucleotide sequence ID" value="NZ_JACIGI010000005.1"/>
</dbReference>
<evidence type="ECO:0000256" key="3">
    <source>
        <dbReference type="ARBA" id="ARBA00023219"/>
    </source>
</evidence>
<evidence type="ECO:0000313" key="4">
    <source>
        <dbReference type="EMBL" id="MBB4285112.1"/>
    </source>
</evidence>
<evidence type="ECO:0008006" key="6">
    <source>
        <dbReference type="Google" id="ProtNLM"/>
    </source>
</evidence>
<dbReference type="AlphaFoldDB" id="A0A7W6RXR6"/>
<keyword evidence="2" id="KW-1188">Viral release from host cell</keyword>
<organism evidence="4 5">
    <name type="scientific">Roseospira goensis</name>
    <dbReference type="NCBI Taxonomy" id="391922"/>
    <lineage>
        <taxon>Bacteria</taxon>
        <taxon>Pseudomonadati</taxon>
        <taxon>Pseudomonadota</taxon>
        <taxon>Alphaproteobacteria</taxon>
        <taxon>Rhodospirillales</taxon>
        <taxon>Rhodospirillaceae</taxon>
        <taxon>Roseospira</taxon>
    </lineage>
</organism>
<gene>
    <name evidence="4" type="ORF">GGD88_000829</name>
</gene>
<dbReference type="Proteomes" id="UP000555728">
    <property type="component" value="Unassembled WGS sequence"/>
</dbReference>
<reference evidence="4 5" key="1">
    <citation type="submission" date="2020-08" db="EMBL/GenBank/DDBJ databases">
        <title>Genome sequencing of Purple Non-Sulfur Bacteria from various extreme environments.</title>
        <authorList>
            <person name="Mayer M."/>
        </authorList>
    </citation>
    <scope>NUCLEOTIDE SEQUENCE [LARGE SCALE GENOMIC DNA]</scope>
    <source>
        <strain evidence="4 5">JA135</strain>
    </source>
</reference>
<proteinExistence type="predicted"/>
<protein>
    <recommendedName>
        <fullName evidence="6">Phage tail protein</fullName>
    </recommendedName>
</protein>
<keyword evidence="5" id="KW-1185">Reference proteome</keyword>
<evidence type="ECO:0000313" key="5">
    <source>
        <dbReference type="Proteomes" id="UP000555728"/>
    </source>
</evidence>
<sequence>MAPSAPLPTVGTGLGDDDGVAPLLRRYRAAQTRRQRWEGTWRDCYAFALPSRESAVDGAAPGTVRGDRLFDGTAPDAVDQLAASLLAQLTPPWSRWFDLTAGADLTEDERARMAPTLSHAAERLQAQFAASNFAVEVHQAYLDLVTLGTACLAFEEAPPGEPSAFRFAAVPMGDVALDEGPGGHLDTVFRRIRLPLSQVRARWPDAMLPSDLERRAADEPDLDVAVLECVVPDGRGYAHTVLLAGTGGAAALADAGAPLGTPTVLAAGRFGVSPFLCFRWTKAPGEAYGRSPVMKALPDIKTANAVVELVLKNASIAVTGIWQADDDGVLNPAAVRLVPGSIIPKAVGSSGLTPLRAAADFDVSHLVLEDLRRRIRTALLVDRLGPPDGPAMTATEVVHRAADTARVLGASYGRLQSELLAPLVRRGLAILRRRGEVPPVRLDGRLVDLVHAGPLAQQQRMSDAQTTLTWINAVLGLGEAGARVVDAEGAARWLARTLGVPDAALRPVPPQDPAGGPADGP</sequence>
<dbReference type="InterPro" id="IPR020991">
    <property type="entry name" value="Connector_podovirus"/>
</dbReference>
<dbReference type="Pfam" id="PF12236">
    <property type="entry name" value="Head-tail_con"/>
    <property type="match status" value="1"/>
</dbReference>
<name>A0A7W6RXR6_9PROT</name>
<keyword evidence="3" id="KW-0231">Viral genome packaging</keyword>
<dbReference type="EMBL" id="JACIGI010000005">
    <property type="protein sequence ID" value="MBB4285112.1"/>
    <property type="molecule type" value="Genomic_DNA"/>
</dbReference>
<comment type="caution">
    <text evidence="4">The sequence shown here is derived from an EMBL/GenBank/DDBJ whole genome shotgun (WGS) entry which is preliminary data.</text>
</comment>
<evidence type="ECO:0000256" key="1">
    <source>
        <dbReference type="ARBA" id="ARBA00004328"/>
    </source>
</evidence>
<comment type="subcellular location">
    <subcellularLocation>
        <location evidence="1">Virion</location>
    </subcellularLocation>
</comment>
<accession>A0A7W6RXR6</accession>
<evidence type="ECO:0000256" key="2">
    <source>
        <dbReference type="ARBA" id="ARBA00022612"/>
    </source>
</evidence>